<gene>
    <name evidence="1" type="ORF">IW252_002586</name>
</gene>
<protein>
    <submittedName>
        <fullName evidence="1">Uncharacterized protein</fullName>
    </submittedName>
</protein>
<dbReference type="RefSeq" id="WP_196836962.1">
    <property type="nucleotide sequence ID" value="NZ_JADOTZ010000001.1"/>
</dbReference>
<dbReference type="Pfam" id="PF25209">
    <property type="entry name" value="Phage_capsid_4"/>
    <property type="match status" value="1"/>
</dbReference>
<name>A0A931GMW2_9MICC</name>
<accession>A0A931GMW2</accession>
<evidence type="ECO:0000313" key="1">
    <source>
        <dbReference type="EMBL" id="MBG6085819.1"/>
    </source>
</evidence>
<organism evidence="1 2">
    <name type="scientific">Zhihengliuella flava</name>
    <dbReference type="NCBI Taxonomy" id="1285193"/>
    <lineage>
        <taxon>Bacteria</taxon>
        <taxon>Bacillati</taxon>
        <taxon>Actinomycetota</taxon>
        <taxon>Actinomycetes</taxon>
        <taxon>Micrococcales</taxon>
        <taxon>Micrococcaceae</taxon>
        <taxon>Zhihengliuella</taxon>
    </lineage>
</organism>
<keyword evidence="2" id="KW-1185">Reference proteome</keyword>
<comment type="caution">
    <text evidence="1">The sequence shown here is derived from an EMBL/GenBank/DDBJ whole genome shotgun (WGS) entry which is preliminary data.</text>
</comment>
<reference evidence="1" key="1">
    <citation type="submission" date="2020-11" db="EMBL/GenBank/DDBJ databases">
        <title>Sequencing the genomes of 1000 actinobacteria strains.</title>
        <authorList>
            <person name="Klenk H.-P."/>
        </authorList>
    </citation>
    <scope>NUCLEOTIDE SEQUENCE</scope>
    <source>
        <strain evidence="1">DSM 26152</strain>
    </source>
</reference>
<dbReference type="EMBL" id="JADOTZ010000001">
    <property type="protein sequence ID" value="MBG6085819.1"/>
    <property type="molecule type" value="Genomic_DNA"/>
</dbReference>
<proteinExistence type="predicted"/>
<sequence length="360" mass="39262">MTIHEMAQEGFRRASTREERIAEAAKLFAAGKSGADHAAQYRLLEAFTTSDFPELLGAAFSKQAVAAQKAAVKEFEPILSDVTVDDFNEHKLVDLWNNDAFEEVAEGEEYKGGTLSETSLTHKARKNGRNFGLTWELRRNRNFSALANFPIWLGNGSVKGQNIKTAKLLTTEAGDGWSTTYFGTIDTPALTSESLQAAIRTIGQRTNHRGELVSTTDLVLIHGPGLRYQVNYLLNAQEIEVEQTNGNKVTKTRTPNPFRGAFVPLESKSVADRLGANAGTGWALVQGNGSDLPSVIRTLLSGEENVDIRLKDDAGRRVGGGDISPDQGSFKDDTIWYRGRDVYGIDPGFTEGVYASNGTV</sequence>
<dbReference type="Proteomes" id="UP000625033">
    <property type="component" value="Unassembled WGS sequence"/>
</dbReference>
<dbReference type="AlphaFoldDB" id="A0A931GMW2"/>
<evidence type="ECO:0000313" key="2">
    <source>
        <dbReference type="Proteomes" id="UP000625033"/>
    </source>
</evidence>